<accession>A0A4S8F5A9</accession>
<feature type="region of interest" description="Disordered" evidence="6">
    <location>
        <begin position="353"/>
        <end position="384"/>
    </location>
</feature>
<keyword evidence="3" id="KW-0805">Transcription regulation</keyword>
<keyword evidence="9" id="KW-1185">Reference proteome</keyword>
<dbReference type="GO" id="GO:0005524">
    <property type="term" value="F:ATP binding"/>
    <property type="evidence" value="ECO:0007669"/>
    <property type="project" value="UniProtKB-KW"/>
</dbReference>
<dbReference type="Gene3D" id="1.10.8.60">
    <property type="match status" value="1"/>
</dbReference>
<keyword evidence="1" id="KW-0547">Nucleotide-binding</keyword>
<evidence type="ECO:0000256" key="3">
    <source>
        <dbReference type="ARBA" id="ARBA00023015"/>
    </source>
</evidence>
<dbReference type="SUPFAM" id="SSF46689">
    <property type="entry name" value="Homeodomain-like"/>
    <property type="match status" value="1"/>
</dbReference>
<dbReference type="OrthoDB" id="9761705at2"/>
<dbReference type="EMBL" id="STFG01000006">
    <property type="protein sequence ID" value="THU02613.1"/>
    <property type="molecule type" value="Genomic_DNA"/>
</dbReference>
<protein>
    <submittedName>
        <fullName evidence="8">Sigma-54-dependent Fis family transcriptional regulator</fullName>
    </submittedName>
</protein>
<keyword evidence="5" id="KW-0804">Transcription</keyword>
<comment type="caution">
    <text evidence="8">The sequence shown here is derived from an EMBL/GenBank/DDBJ whole genome shotgun (WGS) entry which is preliminary data.</text>
</comment>
<evidence type="ECO:0000313" key="9">
    <source>
        <dbReference type="Proteomes" id="UP000308917"/>
    </source>
</evidence>
<dbReference type="CDD" id="cd00009">
    <property type="entry name" value="AAA"/>
    <property type="match status" value="1"/>
</dbReference>
<keyword evidence="2" id="KW-0067">ATP-binding</keyword>
<dbReference type="GO" id="GO:0006355">
    <property type="term" value="P:regulation of DNA-templated transcription"/>
    <property type="evidence" value="ECO:0007669"/>
    <property type="project" value="InterPro"/>
</dbReference>
<gene>
    <name evidence="8" type="ORF">E9531_07775</name>
</gene>
<name>A0A4S8F5A9_9BURK</name>
<evidence type="ECO:0000259" key="7">
    <source>
        <dbReference type="PROSITE" id="PS50045"/>
    </source>
</evidence>
<dbReference type="Proteomes" id="UP000308917">
    <property type="component" value="Unassembled WGS sequence"/>
</dbReference>
<proteinExistence type="predicted"/>
<reference evidence="8 9" key="1">
    <citation type="journal article" date="2015" name="Antonie Van Leeuwenhoek">
        <title>Lampropedia puyangensis sp. nov., isolated from symptomatic bark of Populus ? euramericana canker and emended description of Lampropedia hyalina (Ehrenberg 1832) Lee et al. 2004.</title>
        <authorList>
            <person name="Li Y."/>
            <person name="Wang T."/>
            <person name="Piao C.G."/>
            <person name="Wang L.F."/>
            <person name="Tian G.Z."/>
            <person name="Zhu T.H."/>
            <person name="Guo M.W."/>
        </authorList>
    </citation>
    <scope>NUCLEOTIDE SEQUENCE [LARGE SCALE GENOMIC DNA]</scope>
    <source>
        <strain evidence="8 9">2-bin</strain>
    </source>
</reference>
<evidence type="ECO:0000256" key="2">
    <source>
        <dbReference type="ARBA" id="ARBA00022840"/>
    </source>
</evidence>
<evidence type="ECO:0000313" key="8">
    <source>
        <dbReference type="EMBL" id="THU02613.1"/>
    </source>
</evidence>
<dbReference type="Pfam" id="PF00158">
    <property type="entry name" value="Sigma54_activat"/>
    <property type="match status" value="1"/>
</dbReference>
<evidence type="ECO:0000256" key="5">
    <source>
        <dbReference type="ARBA" id="ARBA00023163"/>
    </source>
</evidence>
<dbReference type="InterPro" id="IPR002078">
    <property type="entry name" value="Sigma_54_int"/>
</dbReference>
<dbReference type="Gene3D" id="3.40.50.300">
    <property type="entry name" value="P-loop containing nucleotide triphosphate hydrolases"/>
    <property type="match status" value="1"/>
</dbReference>
<dbReference type="InterPro" id="IPR027417">
    <property type="entry name" value="P-loop_NTPase"/>
</dbReference>
<dbReference type="PANTHER" id="PTHR32071:SF21">
    <property type="entry name" value="TRANSCRIPTIONAL REGULATORY PROTEIN FLGR"/>
    <property type="match status" value="1"/>
</dbReference>
<evidence type="ECO:0000256" key="1">
    <source>
        <dbReference type="ARBA" id="ARBA00022741"/>
    </source>
</evidence>
<feature type="domain" description="Sigma-54 factor interaction" evidence="7">
    <location>
        <begin position="21"/>
        <end position="250"/>
    </location>
</feature>
<sequence>MHTPEKAAAAQSVWRDEDATWIFQDPVSQALRETLDQVAPSEAGVLLLGDGGADKDMVARYIHANSPRRNGPFVSVNCGALTENMIHAELFGHAQGAFAGAFDSAPGRLEEAHLGTLFLDEVDDLPLAMQSKLVRVLQEKMLSRMGSQQRIAVDVRVVAASAKSLEQAVALRKFREDLYYLLGVVRLTVPALRQRPGDIIALAEHFIRVWCQRMHYAPVVLNAQAEQKLLEHDWPGNSRELENVIQRTLLLSRGLHIGANDLLLLDGPERVTVFTEPAQEEDSHARAVADLALDEALESLCDVYDSSIEQHVLNALLLKVWQRNRCNQVQTAKQLGISRSVVRARLQRLGQTSLAARNGEHEDSGEVVPHLPAQDAPEEVKDLT</sequence>
<dbReference type="FunFam" id="3.40.50.300:FF:000006">
    <property type="entry name" value="DNA-binding transcriptional regulator NtrC"/>
    <property type="match status" value="1"/>
</dbReference>
<evidence type="ECO:0000256" key="4">
    <source>
        <dbReference type="ARBA" id="ARBA00023125"/>
    </source>
</evidence>
<dbReference type="Pfam" id="PF25601">
    <property type="entry name" value="AAA_lid_14"/>
    <property type="match status" value="1"/>
</dbReference>
<dbReference type="Gene3D" id="1.10.10.60">
    <property type="entry name" value="Homeodomain-like"/>
    <property type="match status" value="1"/>
</dbReference>
<dbReference type="AlphaFoldDB" id="A0A4S8F5A9"/>
<organism evidence="8 9">
    <name type="scientific">Lampropedia puyangensis</name>
    <dbReference type="NCBI Taxonomy" id="1330072"/>
    <lineage>
        <taxon>Bacteria</taxon>
        <taxon>Pseudomonadati</taxon>
        <taxon>Pseudomonadota</taxon>
        <taxon>Betaproteobacteria</taxon>
        <taxon>Burkholderiales</taxon>
        <taxon>Comamonadaceae</taxon>
        <taxon>Lampropedia</taxon>
    </lineage>
</organism>
<evidence type="ECO:0000256" key="6">
    <source>
        <dbReference type="SAM" id="MobiDB-lite"/>
    </source>
</evidence>
<dbReference type="InterPro" id="IPR058031">
    <property type="entry name" value="AAA_lid_NorR"/>
</dbReference>
<keyword evidence="4" id="KW-0238">DNA-binding</keyword>
<dbReference type="SUPFAM" id="SSF52540">
    <property type="entry name" value="P-loop containing nucleoside triphosphate hydrolases"/>
    <property type="match status" value="1"/>
</dbReference>
<dbReference type="PANTHER" id="PTHR32071">
    <property type="entry name" value="TRANSCRIPTIONAL REGULATORY PROTEIN"/>
    <property type="match status" value="1"/>
</dbReference>
<dbReference type="GO" id="GO:0003677">
    <property type="term" value="F:DNA binding"/>
    <property type="evidence" value="ECO:0007669"/>
    <property type="project" value="UniProtKB-KW"/>
</dbReference>
<dbReference type="InterPro" id="IPR009057">
    <property type="entry name" value="Homeodomain-like_sf"/>
</dbReference>
<dbReference type="PROSITE" id="PS50045">
    <property type="entry name" value="SIGMA54_INTERACT_4"/>
    <property type="match status" value="1"/>
</dbReference>